<feature type="compositionally biased region" description="Basic and acidic residues" evidence="1">
    <location>
        <begin position="96"/>
        <end position="105"/>
    </location>
</feature>
<protein>
    <submittedName>
        <fullName evidence="4">Calcium-binding tyrosine phosphorylation-regulated protein isoform X5</fullName>
    </submittedName>
</protein>
<organism evidence="3 4">
    <name type="scientific">Balaenoptera acutorostrata</name>
    <name type="common">Common minke whale</name>
    <name type="synonym">Balaena rostrata</name>
    <dbReference type="NCBI Taxonomy" id="9767"/>
    <lineage>
        <taxon>Eukaryota</taxon>
        <taxon>Metazoa</taxon>
        <taxon>Chordata</taxon>
        <taxon>Craniata</taxon>
        <taxon>Vertebrata</taxon>
        <taxon>Euteleostomi</taxon>
        <taxon>Mammalia</taxon>
        <taxon>Eutheria</taxon>
        <taxon>Laurasiatheria</taxon>
        <taxon>Artiodactyla</taxon>
        <taxon>Whippomorpha</taxon>
        <taxon>Cetacea</taxon>
        <taxon>Mysticeti</taxon>
        <taxon>Balaenopteridae</taxon>
        <taxon>Balaenoptera</taxon>
    </lineage>
</organism>
<feature type="compositionally biased region" description="Low complexity" evidence="1">
    <location>
        <begin position="144"/>
        <end position="155"/>
    </location>
</feature>
<gene>
    <name evidence="4" type="primary">CABYR</name>
</gene>
<dbReference type="RefSeq" id="XP_057382562.1">
    <property type="nucleotide sequence ID" value="XM_057526579.1"/>
</dbReference>
<dbReference type="InterPro" id="IPR038848">
    <property type="entry name" value="CABYR"/>
</dbReference>
<dbReference type="InterPro" id="IPR003117">
    <property type="entry name" value="cAMP_dep_PK_reg_su_I/II_a/b"/>
</dbReference>
<accession>A0ABM3RY84</accession>
<dbReference type="CDD" id="cd12100">
    <property type="entry name" value="DD_CABYR_SP17"/>
    <property type="match status" value="1"/>
</dbReference>
<dbReference type="InterPro" id="IPR047579">
    <property type="entry name" value="DD_CABYR_SP17"/>
</dbReference>
<dbReference type="SMART" id="SM00394">
    <property type="entry name" value="RIIa"/>
    <property type="match status" value="1"/>
</dbReference>
<proteinExistence type="predicted"/>
<evidence type="ECO:0000313" key="4">
    <source>
        <dbReference type="RefSeq" id="XP_057382562.1"/>
    </source>
</evidence>
<evidence type="ECO:0000259" key="2">
    <source>
        <dbReference type="SMART" id="SM00394"/>
    </source>
</evidence>
<feature type="compositionally biased region" description="Basic and acidic residues" evidence="1">
    <location>
        <begin position="74"/>
        <end position="89"/>
    </location>
</feature>
<dbReference type="PANTHER" id="PTHR15494:SF0">
    <property type="entry name" value="CALCIUM-BINDING TYROSINE PHOSPHORYLATION-REGULATED PROTEIN"/>
    <property type="match status" value="1"/>
</dbReference>
<dbReference type="Proteomes" id="UP001652580">
    <property type="component" value="Chromosome 13"/>
</dbReference>
<dbReference type="PANTHER" id="PTHR15494">
    <property type="entry name" value="CALCIUM-BINDING TYROSINE PHOSPHORYLATION-REGULATED PROTEIN"/>
    <property type="match status" value="1"/>
</dbReference>
<dbReference type="Gene3D" id="1.20.890.10">
    <property type="entry name" value="cAMP-dependent protein kinase regulatory subunit, dimerization-anchoring domain"/>
    <property type="match status" value="1"/>
</dbReference>
<dbReference type="Pfam" id="PF02197">
    <property type="entry name" value="RIIa"/>
    <property type="match status" value="1"/>
</dbReference>
<dbReference type="SUPFAM" id="SSF47391">
    <property type="entry name" value="Dimerization-anchoring domain of cAMP-dependent PK regulatory subunit"/>
    <property type="match status" value="1"/>
</dbReference>
<evidence type="ECO:0000313" key="3">
    <source>
        <dbReference type="Proteomes" id="UP001652580"/>
    </source>
</evidence>
<feature type="region of interest" description="Disordered" evidence="1">
    <location>
        <begin position="74"/>
        <end position="117"/>
    </location>
</feature>
<sequence>MISAKPRLVIPYGLKTLLEGVSRAILKANPPNITQFAAVYFKELIVFREGNNSLDIKDLVKQFHQIKVEKWSEGTAQEKKPECVKEPERTSTVSQEPKRMEKSTDTEEDNITAPQFSHKTTQFPSVHAELLSAPEDATEVVRGPLKPTTPKNATPPSSPSPAAVPPELAYVPADPAQFAAQMLAIAASEAGQPPPYSNMWTLYCLTDMSQQSRPSPPPAPGPFPQATLYLPNSKDPQFLHHPPKVTSPTYVMMDDSKKTSAPPFILVGSNVQEAQDWKPVPGHAVSQSDALRRYAAVQVPIAVPADQKFQKHTPNPQNANPPPSGQDVPRPQSPVFLSVAFPVEDVAKKGSGFGDKRTPFGSYGIAGEITVTTANVPRAET</sequence>
<keyword evidence="3" id="KW-1185">Reference proteome</keyword>
<evidence type="ECO:0000256" key="1">
    <source>
        <dbReference type="SAM" id="MobiDB-lite"/>
    </source>
</evidence>
<name>A0ABM3RY84_BALAC</name>
<reference evidence="4" key="1">
    <citation type="submission" date="2025-08" db="UniProtKB">
        <authorList>
            <consortium name="RefSeq"/>
        </authorList>
    </citation>
    <scope>IDENTIFICATION</scope>
</reference>
<feature type="region of interest" description="Disordered" evidence="1">
    <location>
        <begin position="306"/>
        <end position="335"/>
    </location>
</feature>
<feature type="region of interest" description="Disordered" evidence="1">
    <location>
        <begin position="141"/>
        <end position="164"/>
    </location>
</feature>
<feature type="domain" description="RIIa" evidence="2">
    <location>
        <begin position="12"/>
        <end position="49"/>
    </location>
</feature>
<dbReference type="GeneID" id="103000364"/>